<proteinExistence type="predicted"/>
<dbReference type="AlphaFoldDB" id="A0A6G1HU44"/>
<evidence type="ECO:0000313" key="2">
    <source>
        <dbReference type="EMBL" id="KAF2399386.1"/>
    </source>
</evidence>
<accession>A0A6G1HU44</accession>
<protein>
    <recommendedName>
        <fullName evidence="4">Secreted protein</fullName>
    </recommendedName>
</protein>
<evidence type="ECO:0008006" key="4">
    <source>
        <dbReference type="Google" id="ProtNLM"/>
    </source>
</evidence>
<gene>
    <name evidence="2" type="ORF">EJ06DRAFT_49234</name>
</gene>
<reference evidence="2" key="1">
    <citation type="journal article" date="2020" name="Stud. Mycol.">
        <title>101 Dothideomycetes genomes: a test case for predicting lifestyles and emergence of pathogens.</title>
        <authorList>
            <person name="Haridas S."/>
            <person name="Albert R."/>
            <person name="Binder M."/>
            <person name="Bloem J."/>
            <person name="Labutti K."/>
            <person name="Salamov A."/>
            <person name="Andreopoulos B."/>
            <person name="Baker S."/>
            <person name="Barry K."/>
            <person name="Bills G."/>
            <person name="Bluhm B."/>
            <person name="Cannon C."/>
            <person name="Castanera R."/>
            <person name="Culley D."/>
            <person name="Daum C."/>
            <person name="Ezra D."/>
            <person name="Gonzalez J."/>
            <person name="Henrissat B."/>
            <person name="Kuo A."/>
            <person name="Liang C."/>
            <person name="Lipzen A."/>
            <person name="Lutzoni F."/>
            <person name="Magnuson J."/>
            <person name="Mondo S."/>
            <person name="Nolan M."/>
            <person name="Ohm R."/>
            <person name="Pangilinan J."/>
            <person name="Park H.-J."/>
            <person name="Ramirez L."/>
            <person name="Alfaro M."/>
            <person name="Sun H."/>
            <person name="Tritt A."/>
            <person name="Yoshinaga Y."/>
            <person name="Zwiers L.-H."/>
            <person name="Turgeon B."/>
            <person name="Goodwin S."/>
            <person name="Spatafora J."/>
            <person name="Crous P."/>
            <person name="Grigoriev I."/>
        </authorList>
    </citation>
    <scope>NUCLEOTIDE SEQUENCE</scope>
    <source>
        <strain evidence="2">CBS 262.69</strain>
    </source>
</reference>
<dbReference type="Proteomes" id="UP000799640">
    <property type="component" value="Unassembled WGS sequence"/>
</dbReference>
<keyword evidence="3" id="KW-1185">Reference proteome</keyword>
<feature type="signal peptide" evidence="1">
    <location>
        <begin position="1"/>
        <end position="25"/>
    </location>
</feature>
<sequence>MRSYDSIACLHALACCGALVEWSCGAEWAPCRAYTPPLSAKLAEIKPYPRQRGILKVADQHKHAGEEMNCCSNRGDFERAC</sequence>
<keyword evidence="1" id="KW-0732">Signal</keyword>
<feature type="chain" id="PRO_5026125290" description="Secreted protein" evidence="1">
    <location>
        <begin position="26"/>
        <end position="81"/>
    </location>
</feature>
<evidence type="ECO:0000256" key="1">
    <source>
        <dbReference type="SAM" id="SignalP"/>
    </source>
</evidence>
<evidence type="ECO:0000313" key="3">
    <source>
        <dbReference type="Proteomes" id="UP000799640"/>
    </source>
</evidence>
<name>A0A6G1HU44_9PEZI</name>
<organism evidence="2 3">
    <name type="scientific">Trichodelitschia bisporula</name>
    <dbReference type="NCBI Taxonomy" id="703511"/>
    <lineage>
        <taxon>Eukaryota</taxon>
        <taxon>Fungi</taxon>
        <taxon>Dikarya</taxon>
        <taxon>Ascomycota</taxon>
        <taxon>Pezizomycotina</taxon>
        <taxon>Dothideomycetes</taxon>
        <taxon>Dothideomycetes incertae sedis</taxon>
        <taxon>Phaeotrichales</taxon>
        <taxon>Phaeotrichaceae</taxon>
        <taxon>Trichodelitschia</taxon>
    </lineage>
</organism>
<dbReference type="EMBL" id="ML996697">
    <property type="protein sequence ID" value="KAF2399386.1"/>
    <property type="molecule type" value="Genomic_DNA"/>
</dbReference>